<sequence>MSALSATASAIDPALFEAAGRSKAWPFEEAKKIIARIEKRGVPEGGVLFETGYGPSGLPHIGTFGEVARTTMVRHAFLLLTEGRVPTRLLSFSDDMDGMRKVPDNVPNQDLLRQHLGKPLTKVPDPFGTHESFGHHNNARLRAFLDHFGFDYEFASASDYYARGILDEKLLVMLERYDDVMAIMLPTLREERSKTYSPFLPVHPKTGVVMQVPVEERNPSKGTIVWTDPDTGERFETLVTGGHAKAQWKPDWALRWAALGVTYEMSGKDHIDNVKTSSQICKVLGGVPPEGFNYELFLDDKGEKISKSKGNGITIDEWLAYASPESLALFMYQKPKTAKKLFFDVIPKNVDEYFSFLGAYDRQDIDARLNNPVWHIHSGNPPKVDLPVPFAMLLNLVSASHAHDRGTLWGFISRYAPGVTAETHPKLDELAGYAIRYYEDRVRPFKTFKTPDDVERAALAALKERLSGLPAGSDSETIQNAVLDVARGIERYQDTKKLGPDGGPGVSVEWFSALYQLLLGQERGPRFGSFVALYGISETCVMINDALAGRLGNG</sequence>
<accession>A0A2C9D1V2</accession>
<evidence type="ECO:0000256" key="3">
    <source>
        <dbReference type="ARBA" id="ARBA00022490"/>
    </source>
</evidence>
<organism evidence="11 12">
    <name type="scientific">Hartmannibacter diazotrophicus</name>
    <dbReference type="NCBI Taxonomy" id="1482074"/>
    <lineage>
        <taxon>Bacteria</taxon>
        <taxon>Pseudomonadati</taxon>
        <taxon>Pseudomonadota</taxon>
        <taxon>Alphaproteobacteria</taxon>
        <taxon>Hyphomicrobiales</taxon>
        <taxon>Pleomorphomonadaceae</taxon>
        <taxon>Hartmannibacter</taxon>
    </lineage>
</organism>
<feature type="binding site" evidence="10">
    <location>
        <position position="307"/>
    </location>
    <ligand>
        <name>ATP</name>
        <dbReference type="ChEBI" id="CHEBI:30616"/>
    </ligand>
</feature>
<evidence type="ECO:0000256" key="1">
    <source>
        <dbReference type="ARBA" id="ARBA00004496"/>
    </source>
</evidence>
<dbReference type="InterPro" id="IPR008925">
    <property type="entry name" value="aa_tRNA-synth_I_cd-bd_sf"/>
</dbReference>
<dbReference type="Gene3D" id="3.40.50.620">
    <property type="entry name" value="HUPs"/>
    <property type="match status" value="2"/>
</dbReference>
<evidence type="ECO:0000256" key="8">
    <source>
        <dbReference type="ARBA" id="ARBA00023146"/>
    </source>
</evidence>
<dbReference type="AlphaFoldDB" id="A0A2C9D1V2"/>
<dbReference type="HAMAP" id="MF_00177">
    <property type="entry name" value="Lys_tRNA_synth_class1"/>
    <property type="match status" value="1"/>
</dbReference>
<dbReference type="GO" id="GO:0004824">
    <property type="term" value="F:lysine-tRNA ligase activity"/>
    <property type="evidence" value="ECO:0007669"/>
    <property type="project" value="UniProtKB-UniRule"/>
</dbReference>
<evidence type="ECO:0000313" key="12">
    <source>
        <dbReference type="Proteomes" id="UP000223606"/>
    </source>
</evidence>
<dbReference type="SUPFAM" id="SSF52374">
    <property type="entry name" value="Nucleotidylyl transferase"/>
    <property type="match status" value="1"/>
</dbReference>
<feature type="short sequence motif" description="'HIGH' region" evidence="10">
    <location>
        <begin position="55"/>
        <end position="63"/>
    </location>
</feature>
<protein>
    <recommendedName>
        <fullName evidence="10">Lysine--tRNA ligase</fullName>
        <ecNumber evidence="10">6.1.1.6</ecNumber>
    </recommendedName>
    <alternativeName>
        <fullName evidence="10">Lysyl-tRNA synthetase</fullName>
        <shortName evidence="10">LysRS</shortName>
    </alternativeName>
</protein>
<evidence type="ECO:0000256" key="7">
    <source>
        <dbReference type="ARBA" id="ARBA00022917"/>
    </source>
</evidence>
<dbReference type="KEGG" id="hdi:HDIA_0587"/>
<dbReference type="PANTHER" id="PTHR37940:SF1">
    <property type="entry name" value="LYSINE--TRNA LIGASE"/>
    <property type="match status" value="1"/>
</dbReference>
<dbReference type="InterPro" id="IPR002904">
    <property type="entry name" value="Lys-tRNA-ligase"/>
</dbReference>
<comment type="subcellular location">
    <subcellularLocation>
        <location evidence="1 10">Cytoplasm</location>
    </subcellularLocation>
</comment>
<dbReference type="GO" id="GO:0006430">
    <property type="term" value="P:lysyl-tRNA aminoacylation"/>
    <property type="evidence" value="ECO:0007669"/>
    <property type="project" value="UniProtKB-UniRule"/>
</dbReference>
<evidence type="ECO:0000256" key="9">
    <source>
        <dbReference type="ARBA" id="ARBA00048573"/>
    </source>
</evidence>
<dbReference type="RefSeq" id="WP_099554198.1">
    <property type="nucleotide sequence ID" value="NZ_LT960614.1"/>
</dbReference>
<dbReference type="NCBIfam" id="NF001968">
    <property type="entry name" value="PRK00750.1-2"/>
    <property type="match status" value="1"/>
</dbReference>
<evidence type="ECO:0000313" key="11">
    <source>
        <dbReference type="EMBL" id="SON54128.1"/>
    </source>
</evidence>
<proteinExistence type="inferred from homology"/>
<dbReference type="GO" id="GO:0005737">
    <property type="term" value="C:cytoplasm"/>
    <property type="evidence" value="ECO:0007669"/>
    <property type="project" value="UniProtKB-SubCell"/>
</dbReference>
<dbReference type="GO" id="GO:0005524">
    <property type="term" value="F:ATP binding"/>
    <property type="evidence" value="ECO:0007669"/>
    <property type="project" value="UniProtKB-UniRule"/>
</dbReference>
<name>A0A2C9D1V2_9HYPH</name>
<evidence type="ECO:0000256" key="5">
    <source>
        <dbReference type="ARBA" id="ARBA00022741"/>
    </source>
</evidence>
<reference evidence="12" key="1">
    <citation type="submission" date="2017-09" db="EMBL/GenBank/DDBJ databases">
        <title>Genome sequence of Nannocystis excedens DSM 71.</title>
        <authorList>
            <person name="Blom J."/>
        </authorList>
    </citation>
    <scope>NUCLEOTIDE SEQUENCE [LARGE SCALE GENOMIC DNA]</scope>
    <source>
        <strain evidence="12">type strain: E19</strain>
    </source>
</reference>
<comment type="similarity">
    <text evidence="2 10">Belongs to the class-I aminoacyl-tRNA synthetase family.</text>
</comment>
<evidence type="ECO:0000256" key="6">
    <source>
        <dbReference type="ARBA" id="ARBA00022840"/>
    </source>
</evidence>
<keyword evidence="4 10" id="KW-0436">Ligase</keyword>
<keyword evidence="8 10" id="KW-0030">Aminoacyl-tRNA synthetase</keyword>
<keyword evidence="6 10" id="KW-0067">ATP-binding</keyword>
<evidence type="ECO:0000256" key="10">
    <source>
        <dbReference type="HAMAP-Rule" id="MF_00177"/>
    </source>
</evidence>
<dbReference type="PROSITE" id="PS00178">
    <property type="entry name" value="AA_TRNA_LIGASE_I"/>
    <property type="match status" value="1"/>
</dbReference>
<evidence type="ECO:0000256" key="2">
    <source>
        <dbReference type="ARBA" id="ARBA00005594"/>
    </source>
</evidence>
<dbReference type="Proteomes" id="UP000223606">
    <property type="component" value="Chromosome 1"/>
</dbReference>
<dbReference type="InterPro" id="IPR020751">
    <property type="entry name" value="aa-tRNA-synth_I_codon-bd_sub2"/>
</dbReference>
<dbReference type="NCBIfam" id="TIGR00467">
    <property type="entry name" value="lysS_arch"/>
    <property type="match status" value="1"/>
</dbReference>
<dbReference type="PANTHER" id="PTHR37940">
    <property type="entry name" value="LYSINE--TRNA LIGASE"/>
    <property type="match status" value="1"/>
</dbReference>
<dbReference type="SUPFAM" id="SSF48163">
    <property type="entry name" value="An anticodon-binding domain of class I aminoacyl-tRNA synthetases"/>
    <property type="match status" value="1"/>
</dbReference>
<gene>
    <name evidence="10 11" type="primary">lysS</name>
    <name evidence="11" type="ORF">HDIA_0587</name>
</gene>
<keyword evidence="3 10" id="KW-0963">Cytoplasm</keyword>
<dbReference type="InterPro" id="IPR014729">
    <property type="entry name" value="Rossmann-like_a/b/a_fold"/>
</dbReference>
<keyword evidence="5 10" id="KW-0547">Nucleotide-binding</keyword>
<dbReference type="OrthoDB" id="9803151at2"/>
<comment type="catalytic activity">
    <reaction evidence="9 10">
        <text>tRNA(Lys) + L-lysine + ATP = L-lysyl-tRNA(Lys) + AMP + diphosphate</text>
        <dbReference type="Rhea" id="RHEA:20792"/>
        <dbReference type="Rhea" id="RHEA-COMP:9696"/>
        <dbReference type="Rhea" id="RHEA-COMP:9697"/>
        <dbReference type="ChEBI" id="CHEBI:30616"/>
        <dbReference type="ChEBI" id="CHEBI:32551"/>
        <dbReference type="ChEBI" id="CHEBI:33019"/>
        <dbReference type="ChEBI" id="CHEBI:78442"/>
        <dbReference type="ChEBI" id="CHEBI:78529"/>
        <dbReference type="ChEBI" id="CHEBI:456215"/>
        <dbReference type="EC" id="6.1.1.6"/>
    </reaction>
</comment>
<dbReference type="Pfam" id="PF01921">
    <property type="entry name" value="tRNA-synt_1f"/>
    <property type="match status" value="1"/>
</dbReference>
<evidence type="ECO:0000256" key="4">
    <source>
        <dbReference type="ARBA" id="ARBA00022598"/>
    </source>
</evidence>
<feature type="short sequence motif" description="'KMSKS' region" evidence="10">
    <location>
        <begin position="304"/>
        <end position="308"/>
    </location>
</feature>
<keyword evidence="12" id="KW-1185">Reference proteome</keyword>
<dbReference type="EC" id="6.1.1.6" evidence="10"/>
<dbReference type="GO" id="GO:0000049">
    <property type="term" value="F:tRNA binding"/>
    <property type="evidence" value="ECO:0007669"/>
    <property type="project" value="InterPro"/>
</dbReference>
<dbReference type="InterPro" id="IPR001412">
    <property type="entry name" value="aa-tRNA-synth_I_CS"/>
</dbReference>
<dbReference type="EMBL" id="LT960614">
    <property type="protein sequence ID" value="SON54128.1"/>
    <property type="molecule type" value="Genomic_DNA"/>
</dbReference>
<dbReference type="Gene3D" id="1.10.10.350">
    <property type="match status" value="1"/>
</dbReference>
<keyword evidence="7 10" id="KW-0648">Protein biosynthesis</keyword>